<sequence>MKKGTENRGKTQEFNLGIFGQGYTSAFPQQDGRFHLRKRSAPRSRINPDESYDSSFIHAGALVHALE</sequence>
<evidence type="ECO:0000313" key="1">
    <source>
        <dbReference type="EMBL" id="CAL1673372.1"/>
    </source>
</evidence>
<evidence type="ECO:0000313" key="2">
    <source>
        <dbReference type="Proteomes" id="UP001497644"/>
    </source>
</evidence>
<dbReference type="EMBL" id="OZ034824">
    <property type="protein sequence ID" value="CAL1673372.1"/>
    <property type="molecule type" value="Genomic_DNA"/>
</dbReference>
<gene>
    <name evidence="1" type="ORF">LPLAT_LOCUS280</name>
</gene>
<organism evidence="1 2">
    <name type="scientific">Lasius platythorax</name>
    <dbReference type="NCBI Taxonomy" id="488582"/>
    <lineage>
        <taxon>Eukaryota</taxon>
        <taxon>Metazoa</taxon>
        <taxon>Ecdysozoa</taxon>
        <taxon>Arthropoda</taxon>
        <taxon>Hexapoda</taxon>
        <taxon>Insecta</taxon>
        <taxon>Pterygota</taxon>
        <taxon>Neoptera</taxon>
        <taxon>Endopterygota</taxon>
        <taxon>Hymenoptera</taxon>
        <taxon>Apocrita</taxon>
        <taxon>Aculeata</taxon>
        <taxon>Formicoidea</taxon>
        <taxon>Formicidae</taxon>
        <taxon>Formicinae</taxon>
        <taxon>Lasius</taxon>
        <taxon>Lasius</taxon>
    </lineage>
</organism>
<accession>A0AAV2N1R9</accession>
<proteinExistence type="predicted"/>
<keyword evidence="2" id="KW-1185">Reference proteome</keyword>
<name>A0AAV2N1R9_9HYME</name>
<dbReference type="AlphaFoldDB" id="A0AAV2N1R9"/>
<protein>
    <submittedName>
        <fullName evidence="1">Uncharacterized protein</fullName>
    </submittedName>
</protein>
<reference evidence="1 2" key="1">
    <citation type="submission" date="2024-04" db="EMBL/GenBank/DDBJ databases">
        <authorList>
            <consortium name="Molecular Ecology Group"/>
        </authorList>
    </citation>
    <scope>NUCLEOTIDE SEQUENCE [LARGE SCALE GENOMIC DNA]</scope>
</reference>
<dbReference type="Proteomes" id="UP001497644">
    <property type="component" value="Chromosome 1"/>
</dbReference>